<dbReference type="PROSITE" id="PS50851">
    <property type="entry name" value="CHEW"/>
    <property type="match status" value="1"/>
</dbReference>
<keyword evidence="6" id="KW-0808">Transferase</keyword>
<comment type="catalytic activity">
    <reaction evidence="1">
        <text>ATP + protein L-histidine = ADP + protein N-phospho-L-histidine.</text>
        <dbReference type="EC" id="2.7.13.3"/>
    </reaction>
</comment>
<dbReference type="OrthoDB" id="9803176at2"/>
<dbReference type="SMART" id="SM00260">
    <property type="entry name" value="CheW"/>
    <property type="match status" value="1"/>
</dbReference>
<dbReference type="SMART" id="SM00387">
    <property type="entry name" value="HATPase_c"/>
    <property type="match status" value="1"/>
</dbReference>
<evidence type="ECO:0000256" key="4">
    <source>
        <dbReference type="ARBA" id="ARBA00022500"/>
    </source>
</evidence>
<keyword evidence="10" id="KW-0902">Two-component regulatory system</keyword>
<dbReference type="PANTHER" id="PTHR43395">
    <property type="entry name" value="SENSOR HISTIDINE KINASE CHEA"/>
    <property type="match status" value="1"/>
</dbReference>
<dbReference type="InterPro" id="IPR002545">
    <property type="entry name" value="CheW-lke_dom"/>
</dbReference>
<evidence type="ECO:0000259" key="15">
    <source>
        <dbReference type="PROSITE" id="PS50894"/>
    </source>
</evidence>
<dbReference type="Gene3D" id="1.20.120.160">
    <property type="entry name" value="HPT domain"/>
    <property type="match status" value="1"/>
</dbReference>
<dbReference type="Proteomes" id="UP000315751">
    <property type="component" value="Unassembled WGS sequence"/>
</dbReference>
<dbReference type="PRINTS" id="PR00344">
    <property type="entry name" value="BCTRLSENSOR"/>
</dbReference>
<dbReference type="InterPro" id="IPR004358">
    <property type="entry name" value="Sig_transdc_His_kin-like_C"/>
</dbReference>
<dbReference type="SMART" id="SM00073">
    <property type="entry name" value="HPT"/>
    <property type="match status" value="1"/>
</dbReference>
<dbReference type="EMBL" id="VITR01000004">
    <property type="protein sequence ID" value="TWB43792.1"/>
    <property type="molecule type" value="Genomic_DNA"/>
</dbReference>
<evidence type="ECO:0000256" key="6">
    <source>
        <dbReference type="ARBA" id="ARBA00022679"/>
    </source>
</evidence>
<evidence type="ECO:0000256" key="8">
    <source>
        <dbReference type="ARBA" id="ARBA00022777"/>
    </source>
</evidence>
<accession>A0A560HBQ7</accession>
<evidence type="ECO:0000313" key="16">
    <source>
        <dbReference type="EMBL" id="TWB43792.1"/>
    </source>
</evidence>
<dbReference type="CDD" id="cd00088">
    <property type="entry name" value="HPT"/>
    <property type="match status" value="1"/>
</dbReference>
<reference evidence="16 17" key="1">
    <citation type="submission" date="2019-06" db="EMBL/GenBank/DDBJ databases">
        <title>Genomic Encyclopedia of Type Strains, Phase IV (KMG-V): Genome sequencing to study the core and pangenomes of soil and plant-associated prokaryotes.</title>
        <authorList>
            <person name="Whitman W."/>
        </authorList>
    </citation>
    <scope>NUCLEOTIDE SEQUENCE [LARGE SCALE GENOMIC DNA]</scope>
    <source>
        <strain evidence="16 17">BR 11622</strain>
    </source>
</reference>
<dbReference type="Gene3D" id="3.30.565.10">
    <property type="entry name" value="Histidine kinase-like ATPase, C-terminal domain"/>
    <property type="match status" value="1"/>
</dbReference>
<evidence type="ECO:0000259" key="14">
    <source>
        <dbReference type="PROSITE" id="PS50851"/>
    </source>
</evidence>
<dbReference type="Pfam" id="PF02895">
    <property type="entry name" value="H-kinase_dim"/>
    <property type="match status" value="1"/>
</dbReference>
<dbReference type="SUPFAM" id="SSF47226">
    <property type="entry name" value="Histidine-containing phosphotransfer domain, HPT domain"/>
    <property type="match status" value="1"/>
</dbReference>
<dbReference type="InterPro" id="IPR003594">
    <property type="entry name" value="HATPase_dom"/>
</dbReference>
<dbReference type="FunFam" id="3.30.565.10:FF:000016">
    <property type="entry name" value="Chemotaxis protein CheA, putative"/>
    <property type="match status" value="1"/>
</dbReference>
<evidence type="ECO:0000256" key="5">
    <source>
        <dbReference type="ARBA" id="ARBA00022553"/>
    </source>
</evidence>
<keyword evidence="5 12" id="KW-0597">Phosphoprotein</keyword>
<keyword evidence="8 16" id="KW-0418">Kinase</keyword>
<comment type="function">
    <text evidence="11">Involved in the transmission of sensory signals from the chemoreceptors to the flagellar motors. CheA is autophosphorylated; it can transfer its phosphate group to either CheB or CheY.</text>
</comment>
<evidence type="ECO:0000256" key="2">
    <source>
        <dbReference type="ARBA" id="ARBA00012438"/>
    </source>
</evidence>
<keyword evidence="17" id="KW-1185">Reference proteome</keyword>
<dbReference type="SUPFAM" id="SSF50341">
    <property type="entry name" value="CheW-like"/>
    <property type="match status" value="1"/>
</dbReference>
<dbReference type="RefSeq" id="WP_145730831.1">
    <property type="nucleotide sequence ID" value="NZ_VITR01000004.1"/>
</dbReference>
<dbReference type="GO" id="GO:0005737">
    <property type="term" value="C:cytoplasm"/>
    <property type="evidence" value="ECO:0007669"/>
    <property type="project" value="InterPro"/>
</dbReference>
<dbReference type="InterPro" id="IPR051315">
    <property type="entry name" value="Bact_Chemotaxis_CheA"/>
</dbReference>
<organism evidence="16 17">
    <name type="scientific">Nitrospirillum amazonense</name>
    <dbReference type="NCBI Taxonomy" id="28077"/>
    <lineage>
        <taxon>Bacteria</taxon>
        <taxon>Pseudomonadati</taxon>
        <taxon>Pseudomonadota</taxon>
        <taxon>Alphaproteobacteria</taxon>
        <taxon>Rhodospirillales</taxon>
        <taxon>Azospirillaceae</taxon>
        <taxon>Nitrospirillum</taxon>
    </lineage>
</organism>
<dbReference type="SUPFAM" id="SSF55874">
    <property type="entry name" value="ATPase domain of HSP90 chaperone/DNA topoisomerase II/histidine kinase"/>
    <property type="match status" value="1"/>
</dbReference>
<evidence type="ECO:0000256" key="7">
    <source>
        <dbReference type="ARBA" id="ARBA00022741"/>
    </source>
</evidence>
<evidence type="ECO:0000256" key="9">
    <source>
        <dbReference type="ARBA" id="ARBA00022840"/>
    </source>
</evidence>
<dbReference type="GO" id="GO:0000155">
    <property type="term" value="F:phosphorelay sensor kinase activity"/>
    <property type="evidence" value="ECO:0007669"/>
    <property type="project" value="InterPro"/>
</dbReference>
<evidence type="ECO:0000313" key="17">
    <source>
        <dbReference type="Proteomes" id="UP000315751"/>
    </source>
</evidence>
<dbReference type="InterPro" id="IPR036890">
    <property type="entry name" value="HATPase_C_sf"/>
</dbReference>
<dbReference type="Pfam" id="PF01627">
    <property type="entry name" value="Hpt"/>
    <property type="match status" value="1"/>
</dbReference>
<dbReference type="GO" id="GO:0005524">
    <property type="term" value="F:ATP binding"/>
    <property type="evidence" value="ECO:0007669"/>
    <property type="project" value="UniProtKB-KW"/>
</dbReference>
<feature type="modified residue" description="Phosphohistidine" evidence="12">
    <location>
        <position position="44"/>
    </location>
</feature>
<comment type="caution">
    <text evidence="16">The sequence shown here is derived from an EMBL/GenBank/DDBJ whole genome shotgun (WGS) entry which is preliminary data.</text>
</comment>
<dbReference type="PROSITE" id="PS50109">
    <property type="entry name" value="HIS_KIN"/>
    <property type="match status" value="1"/>
</dbReference>
<evidence type="ECO:0000256" key="11">
    <source>
        <dbReference type="ARBA" id="ARBA00035100"/>
    </source>
</evidence>
<name>A0A560HBQ7_9PROT</name>
<dbReference type="InterPro" id="IPR008207">
    <property type="entry name" value="Sig_transdc_His_kin_Hpt_dom"/>
</dbReference>
<dbReference type="SMART" id="SM01231">
    <property type="entry name" value="H-kinase_dim"/>
    <property type="match status" value="1"/>
</dbReference>
<feature type="domain" description="Histidine kinase" evidence="13">
    <location>
        <begin position="322"/>
        <end position="525"/>
    </location>
</feature>
<dbReference type="InterPro" id="IPR036097">
    <property type="entry name" value="HisK_dim/P_sf"/>
</dbReference>
<dbReference type="EC" id="2.7.13.3" evidence="2"/>
<dbReference type="InterPro" id="IPR036641">
    <property type="entry name" value="HPT_dom_sf"/>
</dbReference>
<gene>
    <name evidence="16" type="ORF">FBZ90_104180</name>
</gene>
<proteinExistence type="predicted"/>
<dbReference type="AlphaFoldDB" id="A0A560HBQ7"/>
<keyword evidence="9" id="KW-0067">ATP-binding</keyword>
<dbReference type="PANTHER" id="PTHR43395:SF10">
    <property type="entry name" value="CHEMOTAXIS PROTEIN CHEA"/>
    <property type="match status" value="1"/>
</dbReference>
<evidence type="ECO:0000256" key="12">
    <source>
        <dbReference type="PROSITE-ProRule" id="PRU00110"/>
    </source>
</evidence>
<dbReference type="InterPro" id="IPR004105">
    <property type="entry name" value="CheA-like_dim"/>
</dbReference>
<protein>
    <recommendedName>
        <fullName evidence="3">Chemotaxis protein CheA</fullName>
        <ecNumber evidence="2">2.7.13.3</ecNumber>
    </recommendedName>
</protein>
<keyword evidence="4" id="KW-0145">Chemotaxis</keyword>
<dbReference type="InterPro" id="IPR036061">
    <property type="entry name" value="CheW-like_dom_sf"/>
</dbReference>
<dbReference type="Pfam" id="PF01584">
    <property type="entry name" value="CheW"/>
    <property type="match status" value="1"/>
</dbReference>
<evidence type="ECO:0000259" key="13">
    <source>
        <dbReference type="PROSITE" id="PS50109"/>
    </source>
</evidence>
<feature type="domain" description="CheW-like" evidence="14">
    <location>
        <begin position="527"/>
        <end position="662"/>
    </location>
</feature>
<dbReference type="SUPFAM" id="SSF47384">
    <property type="entry name" value="Homodimeric domain of signal transducing histidine kinase"/>
    <property type="match status" value="1"/>
</dbReference>
<keyword evidence="7" id="KW-0547">Nucleotide-binding</keyword>
<dbReference type="Gene3D" id="2.30.30.40">
    <property type="entry name" value="SH3 Domains"/>
    <property type="match status" value="1"/>
</dbReference>
<dbReference type="Gene3D" id="1.10.287.560">
    <property type="entry name" value="Histidine kinase CheA-like, homodimeric domain"/>
    <property type="match status" value="1"/>
</dbReference>
<dbReference type="PROSITE" id="PS50894">
    <property type="entry name" value="HPT"/>
    <property type="match status" value="1"/>
</dbReference>
<feature type="domain" description="HPt" evidence="15">
    <location>
        <begin position="1"/>
        <end position="104"/>
    </location>
</feature>
<dbReference type="GO" id="GO:0006935">
    <property type="term" value="P:chemotaxis"/>
    <property type="evidence" value="ECO:0007669"/>
    <property type="project" value="UniProtKB-KW"/>
</dbReference>
<evidence type="ECO:0000256" key="10">
    <source>
        <dbReference type="ARBA" id="ARBA00023012"/>
    </source>
</evidence>
<sequence>MDELLEQFLIEGPEQVQQAGEALLALEARPEDAALVDQAFRAIHTLKGSVGLFDLPAMAEVLHVAEDLLGARRDGRLTLSRAATDVLIAATGQTERWLDALRVTGGALPDDAGDVARALSQRLRGFLVPGTPVAGADNGRVEAALSDTHWVESLFREQASDAARHSVVTALRYTPDAGCYFRGEDPIALARAVPDLLAFRVFRRPDAPPASDAYDPYACDLVVELLSAAPVEAVKVPFRFMPDQIQVLSWSPPSPGPSIGPSPTGLEGPRGLRVDASRVDTLVALVDELVVAKNALADLAARMADGLAPDVAARIMGDRQAMLDRLIGRLHRTVTDIRLVPVLPLLRRFPRMVREMAAAIGKEADLVVDGQEVQADKGIVEGLFEPLTHLLRNAVDHGVEPAAERVAAGKPERARIGLTVGREGDRMVIEVTDDGRGMDPDRIRRTAAARGVVPAATLAELPDDQVLDLVFRPGFSTAEAVTVLSGRGVGMDAVRAAVGRLGGGVGLRSTVGAGTTVRLTLPMNLVLTKVLVVSVGDDRYGLPLDGVIETVRVTRDRVLPIRAGRAFVLRDTAVPLLALSDLLDQPADDVREGEAVRAVIVRVDGALLAVEVGTFLGRHDVVLRPMAGLLAAMPGLLGTTLLGDGGLLMVLDLPGLIAALHRDGDRLGGGRP</sequence>
<dbReference type="InterPro" id="IPR037006">
    <property type="entry name" value="CheA-like_homodim_sf"/>
</dbReference>
<evidence type="ECO:0000256" key="1">
    <source>
        <dbReference type="ARBA" id="ARBA00000085"/>
    </source>
</evidence>
<dbReference type="InterPro" id="IPR005467">
    <property type="entry name" value="His_kinase_dom"/>
</dbReference>
<dbReference type="Pfam" id="PF02518">
    <property type="entry name" value="HATPase_c"/>
    <property type="match status" value="1"/>
</dbReference>
<evidence type="ECO:0000256" key="3">
    <source>
        <dbReference type="ARBA" id="ARBA00021495"/>
    </source>
</evidence>